<name>A0A3P6USC3_DIBLA</name>
<proteinExistence type="predicted"/>
<gene>
    <name evidence="2" type="ORF">DILT_LOCUS3200</name>
</gene>
<accession>A0A3P6USC3</accession>
<evidence type="ECO:0000259" key="1">
    <source>
        <dbReference type="SMART" id="SM00198"/>
    </source>
</evidence>
<dbReference type="SMART" id="SM00198">
    <property type="entry name" value="SCP"/>
    <property type="match status" value="1"/>
</dbReference>
<keyword evidence="3" id="KW-1185">Reference proteome</keyword>
<dbReference type="Proteomes" id="UP000281553">
    <property type="component" value="Unassembled WGS sequence"/>
</dbReference>
<dbReference type="OrthoDB" id="674273at2759"/>
<dbReference type="InterPro" id="IPR014044">
    <property type="entry name" value="CAP_dom"/>
</dbReference>
<feature type="domain" description="SCP" evidence="1">
    <location>
        <begin position="3"/>
        <end position="127"/>
    </location>
</feature>
<dbReference type="InterPro" id="IPR035940">
    <property type="entry name" value="CAP_sf"/>
</dbReference>
<dbReference type="Gene3D" id="3.40.33.10">
    <property type="entry name" value="CAP"/>
    <property type="match status" value="1"/>
</dbReference>
<evidence type="ECO:0000313" key="2">
    <source>
        <dbReference type="EMBL" id="VDK81234.1"/>
    </source>
</evidence>
<dbReference type="AlphaFoldDB" id="A0A3P6USC3"/>
<dbReference type="InterPro" id="IPR001283">
    <property type="entry name" value="CRISP-related"/>
</dbReference>
<evidence type="ECO:0000313" key="3">
    <source>
        <dbReference type="Proteomes" id="UP000281553"/>
    </source>
</evidence>
<reference evidence="2 3" key="1">
    <citation type="submission" date="2018-11" db="EMBL/GenBank/DDBJ databases">
        <authorList>
            <consortium name="Pathogen Informatics"/>
        </authorList>
    </citation>
    <scope>NUCLEOTIDE SEQUENCE [LARGE SCALE GENOMIC DNA]</scope>
</reference>
<dbReference type="CDD" id="cd05380">
    <property type="entry name" value="CAP_euk"/>
    <property type="match status" value="1"/>
</dbReference>
<sequence length="179" mass="20389">MSDVGADWPLRTMLVCASRPIGAQTYSDEMEKLAASWVANCKFDHPDPNVDTQYAGTGQNLALFGTMPADVYSSAASMWNQEKKNYDYATDTCTGSCGHYKQRKYGWDEALCERQELQSVCFDRLLRGQSMFQDQGPQLEKPRTQQFAQLEVPMDNHFIQHPHVCLPPELTFGHFDYVF</sequence>
<organism evidence="2 3">
    <name type="scientific">Dibothriocephalus latus</name>
    <name type="common">Fish tapeworm</name>
    <name type="synonym">Diphyllobothrium latum</name>
    <dbReference type="NCBI Taxonomy" id="60516"/>
    <lineage>
        <taxon>Eukaryota</taxon>
        <taxon>Metazoa</taxon>
        <taxon>Spiralia</taxon>
        <taxon>Lophotrochozoa</taxon>
        <taxon>Platyhelminthes</taxon>
        <taxon>Cestoda</taxon>
        <taxon>Eucestoda</taxon>
        <taxon>Diphyllobothriidea</taxon>
        <taxon>Diphyllobothriidae</taxon>
        <taxon>Dibothriocephalus</taxon>
    </lineage>
</organism>
<protein>
    <recommendedName>
        <fullName evidence="1">SCP domain-containing protein</fullName>
    </recommendedName>
</protein>
<dbReference type="EMBL" id="UYRU01043302">
    <property type="protein sequence ID" value="VDK81234.1"/>
    <property type="molecule type" value="Genomic_DNA"/>
</dbReference>
<dbReference type="Pfam" id="PF00188">
    <property type="entry name" value="CAP"/>
    <property type="match status" value="1"/>
</dbReference>
<dbReference type="SUPFAM" id="SSF55797">
    <property type="entry name" value="PR-1-like"/>
    <property type="match status" value="1"/>
</dbReference>
<dbReference type="PANTHER" id="PTHR10334">
    <property type="entry name" value="CYSTEINE-RICH SECRETORY PROTEIN-RELATED"/>
    <property type="match status" value="1"/>
</dbReference>